<dbReference type="InterPro" id="IPR019131">
    <property type="entry name" value="Cortactin-binding_p2_N"/>
</dbReference>
<evidence type="ECO:0000313" key="5">
    <source>
        <dbReference type="Ensembl" id="ENSHHUP00000055884.1"/>
    </source>
</evidence>
<feature type="region of interest" description="Disordered" evidence="3">
    <location>
        <begin position="268"/>
        <end position="292"/>
    </location>
</feature>
<evidence type="ECO:0000313" key="6">
    <source>
        <dbReference type="Proteomes" id="UP000314982"/>
    </source>
</evidence>
<keyword evidence="6" id="KW-1185">Reference proteome</keyword>
<feature type="compositionally biased region" description="Polar residues" evidence="3">
    <location>
        <begin position="268"/>
        <end position="277"/>
    </location>
</feature>
<accession>A0A4W5P484</accession>
<dbReference type="Pfam" id="PF09727">
    <property type="entry name" value="CortBP2"/>
    <property type="match status" value="1"/>
</dbReference>
<dbReference type="GeneTree" id="ENSGT00950000182852"/>
<dbReference type="PANTHER" id="PTHR23166">
    <property type="entry name" value="FILAMIN/GPBP-INTERACTING PROTEIN"/>
    <property type="match status" value="1"/>
</dbReference>
<dbReference type="AlphaFoldDB" id="A0A4W5P484"/>
<proteinExistence type="predicted"/>
<dbReference type="Proteomes" id="UP000314982">
    <property type="component" value="Unassembled WGS sequence"/>
</dbReference>
<feature type="coiled-coil region" evidence="2">
    <location>
        <begin position="560"/>
        <end position="655"/>
    </location>
</feature>
<keyword evidence="1 2" id="KW-0175">Coiled coil</keyword>
<evidence type="ECO:0000256" key="2">
    <source>
        <dbReference type="SAM" id="Coils"/>
    </source>
</evidence>
<feature type="region of interest" description="Disordered" evidence="3">
    <location>
        <begin position="1"/>
        <end position="27"/>
    </location>
</feature>
<reference evidence="6" key="1">
    <citation type="submission" date="2018-06" db="EMBL/GenBank/DDBJ databases">
        <title>Genome assembly of Danube salmon.</title>
        <authorList>
            <person name="Macqueen D.J."/>
            <person name="Gundappa M.K."/>
        </authorList>
    </citation>
    <scope>NUCLEOTIDE SEQUENCE [LARGE SCALE GENOMIC DNA]</scope>
</reference>
<evidence type="ECO:0000259" key="4">
    <source>
        <dbReference type="Pfam" id="PF09727"/>
    </source>
</evidence>
<feature type="region of interest" description="Disordered" evidence="3">
    <location>
        <begin position="965"/>
        <end position="1026"/>
    </location>
</feature>
<dbReference type="Ensembl" id="ENSHHUT00000057819.1">
    <property type="protein sequence ID" value="ENSHHUP00000055884.1"/>
    <property type="gene ID" value="ENSHHUG00000033403.1"/>
</dbReference>
<feature type="coiled-coil region" evidence="2">
    <location>
        <begin position="331"/>
        <end position="368"/>
    </location>
</feature>
<feature type="compositionally biased region" description="Low complexity" evidence="3">
    <location>
        <begin position="1010"/>
        <end position="1019"/>
    </location>
</feature>
<dbReference type="InterPro" id="IPR050719">
    <property type="entry name" value="Cortactin-Actin_Reg"/>
</dbReference>
<protein>
    <submittedName>
        <fullName evidence="5">Filamin A interacting protein 1</fullName>
    </submittedName>
</protein>
<feature type="coiled-coil region" evidence="2">
    <location>
        <begin position="709"/>
        <end position="760"/>
    </location>
</feature>
<organism evidence="5 6">
    <name type="scientific">Hucho hucho</name>
    <name type="common">huchen</name>
    <dbReference type="NCBI Taxonomy" id="62062"/>
    <lineage>
        <taxon>Eukaryota</taxon>
        <taxon>Metazoa</taxon>
        <taxon>Chordata</taxon>
        <taxon>Craniata</taxon>
        <taxon>Vertebrata</taxon>
        <taxon>Euteleostomi</taxon>
        <taxon>Actinopterygii</taxon>
        <taxon>Neopterygii</taxon>
        <taxon>Teleostei</taxon>
        <taxon>Protacanthopterygii</taxon>
        <taxon>Salmoniformes</taxon>
        <taxon>Salmonidae</taxon>
        <taxon>Salmoninae</taxon>
        <taxon>Hucho</taxon>
    </lineage>
</organism>
<feature type="domain" description="Cortactin-binding protein-2 N-terminal" evidence="4">
    <location>
        <begin position="79"/>
        <end position="258"/>
    </location>
</feature>
<feature type="coiled-coil region" evidence="2">
    <location>
        <begin position="200"/>
        <end position="227"/>
    </location>
</feature>
<reference evidence="5" key="2">
    <citation type="submission" date="2025-08" db="UniProtKB">
        <authorList>
            <consortium name="Ensembl"/>
        </authorList>
    </citation>
    <scope>IDENTIFICATION</scope>
</reference>
<dbReference type="STRING" id="62062.ENSHHUP00000055884"/>
<reference evidence="5" key="3">
    <citation type="submission" date="2025-09" db="UniProtKB">
        <authorList>
            <consortium name="Ensembl"/>
        </authorList>
    </citation>
    <scope>IDENTIFICATION</scope>
</reference>
<name>A0A4W5P484_9TELE</name>
<feature type="coiled-coil region" evidence="2">
    <location>
        <begin position="393"/>
        <end position="441"/>
    </location>
</feature>
<evidence type="ECO:0000256" key="1">
    <source>
        <dbReference type="ARBA" id="ARBA00023054"/>
    </source>
</evidence>
<sequence>MRSKSSGVESPANGVLRVPQTTHDINQEEEVNLHAPIKSLKVNVQPNNEEVEVVVVSDIEKSTEDSSGTSDQRLGIINFTKEDLLRLLGVMECEVQAMEDVIRVLKTEKTRKTLESHYGSAAPTTALQALQRDSLLRTIWTHNDNVYQRPMAELDHLQEKHKDMYRHMLEQLLLAEKCHRRTVHELDSEKRKHTDYMSKSDDFTNLLEQERERLKRLLENEKAYQVRKEKEHTKRLEKVREELVKLKSFALMLVDERQLHLEQMDQQSQRVQELNQHLQEREQTLSDTSGRAQEDYQRALSLDGELKEHQAKFTQEQEEMTAKLVSQESQNHQLDAKLSGLTHKLEELEESNIALRRSENELHELRDKISKGEYGNSNLMTELENFRKRVFEMKGQDEEITKAEVQNREMRKRLQEEESQRKELKLQVEKLQRRMVKLETLEGEFNASKAECSQLHSILERGKGMSKELTDELVAVKIRMKEMESSELRLEKTEQSLKDDLAKLKSFTVVMVDERKNMMERMKLEDKNYDLSKMFKAEQGKVMEVTERLIEESKKLLKLKSDMEAKVGTLTREKEELSTRLACEMEKSKDLSSKVSQMNKRLDGLEEEENIAKKNIAKRELGSLSHGGSKEDNRVKEQTFEIERLKKHLKQLEVDEGDLIKTEDQYDLLEKKFMTEQNKAHILSQQVEEMKSQISRNKGIEKGEVESQEADLRQRYKTEEAKTRDLQNDIVALKEKIHELMSKEDQLSQLQVNYSFLQQRFLEEKEKKNKMSIEVLHLTKELEVTKHHSRTLQPSLNGRRMVDIAMASTGVQTDALANEMAEEDTPAVFIRKSVQEENHIMSNLRQKGLKKPTEKAGGQEHFSPSAAADLSMKKSWIPSMRKRENIPQGGNVDKSVGINSESMHSELTMSQKEGQPLRIRVTPDHQNSMATLEISSPTAEDLYSSSNLSPTLQVHQKSQITIIPTHTHTHTTTSSRGRASVGPGGPERAKSPVSITTISRAKSPECSRASSSSSSSSSSGRPMSPISIMTVSTSMLSNMSASPEPHEMTMGRAMFKVTPEKQMVPTQIRKYNSNASIITTTEDNKIHIHLHGSQFHKGPSEGHNNNNTGPKVVVRPVGVATECNREMTGTVLRSPRHSTAALKTTPSKVMSSITITPVTFTPARPTQAVPGHDAHPSRAGLTRIPISKSLKTGKTMLGVLGMSGGMRAESQSMRIELKKSTISSTTAFQNGGKG</sequence>
<dbReference type="PANTHER" id="PTHR23166:SF3">
    <property type="entry name" value="FILAMIN-A-INTERACTING PROTEIN 1"/>
    <property type="match status" value="1"/>
</dbReference>
<evidence type="ECO:0000256" key="3">
    <source>
        <dbReference type="SAM" id="MobiDB-lite"/>
    </source>
</evidence>